<evidence type="ECO:0000313" key="4">
    <source>
        <dbReference type="EMBL" id="CAB4813931.1"/>
    </source>
</evidence>
<dbReference type="InterPro" id="IPR006342">
    <property type="entry name" value="FkbM_mtfrase"/>
</dbReference>
<evidence type="ECO:0000313" key="2">
    <source>
        <dbReference type="EMBL" id="CAB4712888.1"/>
    </source>
</evidence>
<dbReference type="EMBL" id="CAEZYA010000046">
    <property type="protein sequence ID" value="CAB4712888.1"/>
    <property type="molecule type" value="Genomic_DNA"/>
</dbReference>
<dbReference type="AlphaFoldDB" id="A0A6J6YWY7"/>
<evidence type="ECO:0000259" key="1">
    <source>
        <dbReference type="Pfam" id="PF05050"/>
    </source>
</evidence>
<dbReference type="PANTHER" id="PTHR36973:SF4">
    <property type="entry name" value="NODULATION PROTEIN"/>
    <property type="match status" value="1"/>
</dbReference>
<evidence type="ECO:0000313" key="7">
    <source>
        <dbReference type="EMBL" id="CAB5060509.1"/>
    </source>
</evidence>
<evidence type="ECO:0000313" key="5">
    <source>
        <dbReference type="EMBL" id="CAB4856032.1"/>
    </source>
</evidence>
<sequence>MTIAPSVEIFTVVRDEEKFIEFFYNFYKERLSNVKFTLLDMGSVDRTIEIAQKLGISIESRFEEKMSEQTNIDFKNTCWLNSKADFVIIQDLDELLDVSDNFLINNKFSAIQAEAWDMVGEGQPLDEITKAVRLPYYDKLMMLRVADFKDIKFSPGSHWCTYSCNISNPIFLRQPMYHYNRLSLDYVLKKYETRKSRLSKENIDNGWGVQYLLSENQIREEYAEALATAIHIFPVDASLSPDYDPLEQVVAFYRKHFGAFARTIIDVGSRDGEDAKYLQNALHGQKVITIEADPESAKAIVRKYPEFIVWSTGVSNFKGRSSFQRVISENREHRGSSSLKSTRVESWYNFETIEIEITTMKDLLESNFMNGEILDVVKIDCEGYTYQILEGLGDFLANIKLLHLETEEEGSHPEHVNTQGITDFMLKNGFVLVETSSEWGYGVIDQIWVNYDLVEYQQSTLR</sequence>
<evidence type="ECO:0000313" key="6">
    <source>
        <dbReference type="EMBL" id="CAB4994096.1"/>
    </source>
</evidence>
<reference evidence="4" key="1">
    <citation type="submission" date="2020-05" db="EMBL/GenBank/DDBJ databases">
        <authorList>
            <person name="Chiriac C."/>
            <person name="Salcher M."/>
            <person name="Ghai R."/>
            <person name="Kavagutti S V."/>
        </authorList>
    </citation>
    <scope>NUCLEOTIDE SEQUENCE</scope>
</reference>
<protein>
    <submittedName>
        <fullName evidence="4">Unannotated protein</fullName>
    </submittedName>
</protein>
<dbReference type="Pfam" id="PF05050">
    <property type="entry name" value="Methyltransf_21"/>
    <property type="match status" value="1"/>
</dbReference>
<proteinExistence type="predicted"/>
<dbReference type="InterPro" id="IPR053188">
    <property type="entry name" value="FkbM_Methyltransferase"/>
</dbReference>
<dbReference type="EMBL" id="CAFBLC010000054">
    <property type="protein sequence ID" value="CAB4856032.1"/>
    <property type="molecule type" value="Genomic_DNA"/>
</dbReference>
<dbReference type="EMBL" id="CAFBQM010000048">
    <property type="protein sequence ID" value="CAB5060509.1"/>
    <property type="molecule type" value="Genomic_DNA"/>
</dbReference>
<dbReference type="EMBL" id="CAFAAU010000048">
    <property type="protein sequence ID" value="CAB4813931.1"/>
    <property type="molecule type" value="Genomic_DNA"/>
</dbReference>
<dbReference type="PANTHER" id="PTHR36973">
    <property type="entry name" value="SLL1456 PROTEIN-RELATED"/>
    <property type="match status" value="1"/>
</dbReference>
<dbReference type="SUPFAM" id="SSF53335">
    <property type="entry name" value="S-adenosyl-L-methionine-dependent methyltransferases"/>
    <property type="match status" value="1"/>
</dbReference>
<dbReference type="InterPro" id="IPR029063">
    <property type="entry name" value="SAM-dependent_MTases_sf"/>
</dbReference>
<organism evidence="4">
    <name type="scientific">freshwater metagenome</name>
    <dbReference type="NCBI Taxonomy" id="449393"/>
    <lineage>
        <taxon>unclassified sequences</taxon>
        <taxon>metagenomes</taxon>
        <taxon>ecological metagenomes</taxon>
    </lineage>
</organism>
<dbReference type="Gene3D" id="3.40.50.150">
    <property type="entry name" value="Vaccinia Virus protein VP39"/>
    <property type="match status" value="1"/>
</dbReference>
<dbReference type="EMBL" id="CAEZZN010000053">
    <property type="protein sequence ID" value="CAB4773855.1"/>
    <property type="molecule type" value="Genomic_DNA"/>
</dbReference>
<evidence type="ECO:0000313" key="3">
    <source>
        <dbReference type="EMBL" id="CAB4773855.1"/>
    </source>
</evidence>
<name>A0A6J6YWY7_9ZZZZ</name>
<accession>A0A6J6YWY7</accession>
<dbReference type="NCBIfam" id="TIGR01444">
    <property type="entry name" value="fkbM_fam"/>
    <property type="match status" value="1"/>
</dbReference>
<dbReference type="GO" id="GO:0008171">
    <property type="term" value="F:O-methyltransferase activity"/>
    <property type="evidence" value="ECO:0007669"/>
    <property type="project" value="TreeGrafter"/>
</dbReference>
<feature type="domain" description="Methyltransferase FkbM" evidence="1">
    <location>
        <begin position="266"/>
        <end position="431"/>
    </location>
</feature>
<dbReference type="EMBL" id="CAFBOQ010000052">
    <property type="protein sequence ID" value="CAB4994096.1"/>
    <property type="molecule type" value="Genomic_DNA"/>
</dbReference>
<gene>
    <name evidence="2" type="ORF">UFOPK2627_01143</name>
    <name evidence="3" type="ORF">UFOPK2879_01167</name>
    <name evidence="4" type="ORF">UFOPK3078_01219</name>
    <name evidence="5" type="ORF">UFOPK3288_01261</name>
    <name evidence="6" type="ORF">UFOPK3990_01279</name>
    <name evidence="7" type="ORF">UFOPK4337_00985</name>
</gene>